<evidence type="ECO:0000313" key="4">
    <source>
        <dbReference type="Proteomes" id="UP000295733"/>
    </source>
</evidence>
<evidence type="ECO:0000256" key="1">
    <source>
        <dbReference type="ARBA" id="ARBA00007198"/>
    </source>
</evidence>
<comment type="similarity">
    <text evidence="1 2">Belongs to the ArsC family.</text>
</comment>
<evidence type="ECO:0000256" key="2">
    <source>
        <dbReference type="PROSITE-ProRule" id="PRU01282"/>
    </source>
</evidence>
<dbReference type="EMBL" id="SLXL01000002">
    <property type="protein sequence ID" value="TCP26363.1"/>
    <property type="molecule type" value="Genomic_DNA"/>
</dbReference>
<protein>
    <submittedName>
        <fullName evidence="3">Spx/MgsR family transcriptional regulator</fullName>
    </submittedName>
</protein>
<dbReference type="Pfam" id="PF03960">
    <property type="entry name" value="ArsC"/>
    <property type="match status" value="1"/>
</dbReference>
<organism evidence="3 4">
    <name type="scientific">Rhodovulum adriaticum</name>
    <name type="common">Rhodopseudomonas adriatica</name>
    <dbReference type="NCBI Taxonomy" id="35804"/>
    <lineage>
        <taxon>Bacteria</taxon>
        <taxon>Pseudomonadati</taxon>
        <taxon>Pseudomonadota</taxon>
        <taxon>Alphaproteobacteria</taxon>
        <taxon>Rhodobacterales</taxon>
        <taxon>Paracoccaceae</taxon>
        <taxon>Rhodovulum</taxon>
    </lineage>
</organism>
<dbReference type="PROSITE" id="PS51353">
    <property type="entry name" value="ARSC"/>
    <property type="match status" value="1"/>
</dbReference>
<dbReference type="OrthoDB" id="9803749at2"/>
<dbReference type="InterPro" id="IPR036249">
    <property type="entry name" value="Thioredoxin-like_sf"/>
</dbReference>
<sequence>MILFGLKNCDTCRKARRALEATGHPVTFRDVRAEPMSGEDLSRFLGAFGEEALINRRSTTWRGLSEDERAAPPADLLAAHPALMKRPVIDAGGDLYLGWGPEVQAALL</sequence>
<comment type="caution">
    <text evidence="3">The sequence shown here is derived from an EMBL/GenBank/DDBJ whole genome shotgun (WGS) entry which is preliminary data.</text>
</comment>
<dbReference type="InterPro" id="IPR006660">
    <property type="entry name" value="Arsenate_reductase-like"/>
</dbReference>
<name>A0A4R2NW45_RHOAD</name>
<evidence type="ECO:0000313" key="3">
    <source>
        <dbReference type="EMBL" id="TCP26363.1"/>
    </source>
</evidence>
<proteinExistence type="inferred from homology"/>
<dbReference type="Gene3D" id="3.40.30.10">
    <property type="entry name" value="Glutaredoxin"/>
    <property type="match status" value="1"/>
</dbReference>
<dbReference type="PANTHER" id="PTHR30041">
    <property type="entry name" value="ARSENATE REDUCTASE"/>
    <property type="match status" value="1"/>
</dbReference>
<keyword evidence="4" id="KW-1185">Reference proteome</keyword>
<dbReference type="PANTHER" id="PTHR30041:SF8">
    <property type="entry name" value="PROTEIN YFFB"/>
    <property type="match status" value="1"/>
</dbReference>
<dbReference type="Proteomes" id="UP000295733">
    <property type="component" value="Unassembled WGS sequence"/>
</dbReference>
<gene>
    <name evidence="3" type="ORF">EV656_102328</name>
</gene>
<dbReference type="SUPFAM" id="SSF52833">
    <property type="entry name" value="Thioredoxin-like"/>
    <property type="match status" value="1"/>
</dbReference>
<dbReference type="AlphaFoldDB" id="A0A4R2NW45"/>
<reference evidence="3 4" key="1">
    <citation type="submission" date="2019-03" db="EMBL/GenBank/DDBJ databases">
        <title>Genomic Encyclopedia of Type Strains, Phase IV (KMG-IV): sequencing the most valuable type-strain genomes for metagenomic binning, comparative biology and taxonomic classification.</title>
        <authorList>
            <person name="Goeker M."/>
        </authorList>
    </citation>
    <scope>NUCLEOTIDE SEQUENCE [LARGE SCALE GENOMIC DNA]</scope>
    <source>
        <strain evidence="3 4">DSM 2781</strain>
    </source>
</reference>
<dbReference type="RefSeq" id="WP_132600277.1">
    <property type="nucleotide sequence ID" value="NZ_NRRP01000008.1"/>
</dbReference>
<accession>A0A4R2NW45</accession>